<feature type="transmembrane region" description="Helical" evidence="1">
    <location>
        <begin position="48"/>
        <end position="73"/>
    </location>
</feature>
<keyword evidence="4" id="KW-1185">Reference proteome</keyword>
<proteinExistence type="predicted"/>
<dbReference type="InParanoid" id="A0A0H2R9H4"/>
<evidence type="ECO:0000313" key="3">
    <source>
        <dbReference type="EMBL" id="KLO06128.1"/>
    </source>
</evidence>
<dbReference type="Pfam" id="PF20151">
    <property type="entry name" value="DUF6533"/>
    <property type="match status" value="1"/>
</dbReference>
<dbReference type="AlphaFoldDB" id="A0A0H2R9H4"/>
<dbReference type="InterPro" id="IPR045340">
    <property type="entry name" value="DUF6533"/>
</dbReference>
<feature type="transmembrane region" description="Helical" evidence="1">
    <location>
        <begin position="169"/>
        <end position="189"/>
    </location>
</feature>
<evidence type="ECO:0000256" key="1">
    <source>
        <dbReference type="SAM" id="Phobius"/>
    </source>
</evidence>
<organism evidence="3 4">
    <name type="scientific">Schizopora paradoxa</name>
    <dbReference type="NCBI Taxonomy" id="27342"/>
    <lineage>
        <taxon>Eukaryota</taxon>
        <taxon>Fungi</taxon>
        <taxon>Dikarya</taxon>
        <taxon>Basidiomycota</taxon>
        <taxon>Agaricomycotina</taxon>
        <taxon>Agaricomycetes</taxon>
        <taxon>Hymenochaetales</taxon>
        <taxon>Schizoporaceae</taxon>
        <taxon>Schizopora</taxon>
    </lineage>
</organism>
<feature type="domain" description="DUF6533" evidence="2">
    <location>
        <begin position="21"/>
        <end position="63"/>
    </location>
</feature>
<name>A0A0H2R9H4_9AGAM</name>
<accession>A0A0H2R9H4</accession>
<reference evidence="3 4" key="1">
    <citation type="submission" date="2015-04" db="EMBL/GenBank/DDBJ databases">
        <title>Complete genome sequence of Schizopora paradoxa KUC8140, a cosmopolitan wood degrader in East Asia.</title>
        <authorList>
            <consortium name="DOE Joint Genome Institute"/>
            <person name="Min B."/>
            <person name="Park H."/>
            <person name="Jang Y."/>
            <person name="Kim J.-J."/>
            <person name="Kim K.H."/>
            <person name="Pangilinan J."/>
            <person name="Lipzen A."/>
            <person name="Riley R."/>
            <person name="Grigoriev I.V."/>
            <person name="Spatafora J.W."/>
            <person name="Choi I.-G."/>
        </authorList>
    </citation>
    <scope>NUCLEOTIDE SEQUENCE [LARGE SCALE GENOMIC DNA]</scope>
    <source>
        <strain evidence="3 4">KUC8140</strain>
    </source>
</reference>
<feature type="transmembrane region" description="Helical" evidence="1">
    <location>
        <begin position="218"/>
        <end position="237"/>
    </location>
</feature>
<dbReference type="OrthoDB" id="3267855at2759"/>
<sequence>MGTTDFVGNVPLFRLIQFRHAVSIISLIVYEYMIMFKYEVRYLWGRRFSLGTVLLALCRYLPFGTILQIYVLFLRVESPLCVNGYRAIACIIYAQFLLSVYLISPAVVLFARAYAVWGRARHILVFLSFVFAGAFLGSLYSMVLFLVGIREQKSNFSPHCLLTLGNDDMWIVVVIMVCCESLAFGLLLFKAIQHAREMRGFDGESSTRNLLAVMARDGIIYFFCTLAITTANLIMIARIKSDSRDLLLAAQGAIQDILCNRLLIHVQVVNESPGGAIASYPSLMYNCSALRSMRVQDIELRDRNTWRDYMGAKFTPPHLEATK</sequence>
<feature type="transmembrane region" description="Helical" evidence="1">
    <location>
        <begin position="123"/>
        <end position="149"/>
    </location>
</feature>
<keyword evidence="1" id="KW-0812">Transmembrane</keyword>
<evidence type="ECO:0000259" key="2">
    <source>
        <dbReference type="Pfam" id="PF20151"/>
    </source>
</evidence>
<evidence type="ECO:0000313" key="4">
    <source>
        <dbReference type="Proteomes" id="UP000053477"/>
    </source>
</evidence>
<protein>
    <recommendedName>
        <fullName evidence="2">DUF6533 domain-containing protein</fullName>
    </recommendedName>
</protein>
<dbReference type="Proteomes" id="UP000053477">
    <property type="component" value="Unassembled WGS sequence"/>
</dbReference>
<feature type="transmembrane region" description="Helical" evidence="1">
    <location>
        <begin position="85"/>
        <end position="111"/>
    </location>
</feature>
<keyword evidence="1" id="KW-0472">Membrane</keyword>
<gene>
    <name evidence="3" type="ORF">SCHPADRAFT_933239</name>
</gene>
<feature type="transmembrane region" description="Helical" evidence="1">
    <location>
        <begin position="16"/>
        <end position="36"/>
    </location>
</feature>
<dbReference type="EMBL" id="KQ086234">
    <property type="protein sequence ID" value="KLO06128.1"/>
    <property type="molecule type" value="Genomic_DNA"/>
</dbReference>
<keyword evidence="1" id="KW-1133">Transmembrane helix</keyword>